<feature type="binding site" evidence="3">
    <location>
        <position position="111"/>
    </location>
    <ligand>
        <name>substrate</name>
    </ligand>
</feature>
<gene>
    <name evidence="6" type="ORF">PILCRDRAFT_796019</name>
</gene>
<dbReference type="Gene3D" id="3.20.20.100">
    <property type="entry name" value="NADP-dependent oxidoreductase domain"/>
    <property type="match status" value="1"/>
</dbReference>
<dbReference type="PROSITE" id="PS00798">
    <property type="entry name" value="ALDOKETO_REDUCTASE_1"/>
    <property type="match status" value="1"/>
</dbReference>
<dbReference type="FunFam" id="3.20.20.100:FF:000002">
    <property type="entry name" value="2,5-diketo-D-gluconic acid reductase A"/>
    <property type="match status" value="1"/>
</dbReference>
<accession>A0A0C3EY37</accession>
<evidence type="ECO:0000313" key="6">
    <source>
        <dbReference type="EMBL" id="KIM77430.1"/>
    </source>
</evidence>
<dbReference type="InterPro" id="IPR020471">
    <property type="entry name" value="AKR"/>
</dbReference>
<dbReference type="STRING" id="765440.A0A0C3EY37"/>
<evidence type="ECO:0000313" key="7">
    <source>
        <dbReference type="Proteomes" id="UP000054166"/>
    </source>
</evidence>
<dbReference type="PRINTS" id="PR00069">
    <property type="entry name" value="ALDKETRDTASE"/>
</dbReference>
<feature type="active site" description="Proton donor" evidence="2">
    <location>
        <position position="55"/>
    </location>
</feature>
<dbReference type="SUPFAM" id="SSF51430">
    <property type="entry name" value="NAD(P)-linked oxidoreductase"/>
    <property type="match status" value="1"/>
</dbReference>
<evidence type="ECO:0000256" key="3">
    <source>
        <dbReference type="PIRSR" id="PIRSR000097-2"/>
    </source>
</evidence>
<dbReference type="InterPro" id="IPR018170">
    <property type="entry name" value="Aldo/ket_reductase_CS"/>
</dbReference>
<dbReference type="InterPro" id="IPR023210">
    <property type="entry name" value="NADP_OxRdtase_dom"/>
</dbReference>
<evidence type="ECO:0000259" key="5">
    <source>
        <dbReference type="Pfam" id="PF00248"/>
    </source>
</evidence>
<name>A0A0C3EY37_PILCF</name>
<dbReference type="InParanoid" id="A0A0C3EY37"/>
<evidence type="ECO:0000256" key="4">
    <source>
        <dbReference type="PIRSR" id="PIRSR000097-3"/>
    </source>
</evidence>
<reference evidence="7" key="2">
    <citation type="submission" date="2015-01" db="EMBL/GenBank/DDBJ databases">
        <title>Evolutionary Origins and Diversification of the Mycorrhizal Mutualists.</title>
        <authorList>
            <consortium name="DOE Joint Genome Institute"/>
            <consortium name="Mycorrhizal Genomics Consortium"/>
            <person name="Kohler A."/>
            <person name="Kuo A."/>
            <person name="Nagy L.G."/>
            <person name="Floudas D."/>
            <person name="Copeland A."/>
            <person name="Barry K.W."/>
            <person name="Cichocki N."/>
            <person name="Veneault-Fourrey C."/>
            <person name="LaButti K."/>
            <person name="Lindquist E.A."/>
            <person name="Lipzen A."/>
            <person name="Lundell T."/>
            <person name="Morin E."/>
            <person name="Murat C."/>
            <person name="Riley R."/>
            <person name="Ohm R."/>
            <person name="Sun H."/>
            <person name="Tunlid A."/>
            <person name="Henrissat B."/>
            <person name="Grigoriev I.V."/>
            <person name="Hibbett D.S."/>
            <person name="Martin F."/>
        </authorList>
    </citation>
    <scope>NUCLEOTIDE SEQUENCE [LARGE SCALE GENOMIC DNA]</scope>
    <source>
        <strain evidence="7">F 1598</strain>
    </source>
</reference>
<sequence length="303" mass="33031">MFIVPSVKLNSGALVPAVGFGTWAGLSVQGREASIAWILTALKAGYRHIDTAQMYGTEHAVGEAIRQSGIPREQFFVTTKLPWNHPGRVKESLDESLKNAGLDYYDLYLIHWPQVLAYEEPKNEDGSTKLAVNPPSLSETWAEMESVLATGKVKNIGVSNFSIKTLEPILKTAKVVPAVNQVELHPYLAQNDLLAYCKDKGIAIAAYSSTGWAPVRNDPTMLAIASKYGVSPARIALAWHLSRGTIAVTASKNIERQKENKDLPTLASEDIQAINALDKGQRLCKGPGPEGKIVGWTLEQLGW</sequence>
<dbReference type="GO" id="GO:0016616">
    <property type="term" value="F:oxidoreductase activity, acting on the CH-OH group of donors, NAD or NADP as acceptor"/>
    <property type="evidence" value="ECO:0007669"/>
    <property type="project" value="UniProtKB-ARBA"/>
</dbReference>
<feature type="site" description="Lowers pKa of active site Tyr" evidence="4">
    <location>
        <position position="80"/>
    </location>
</feature>
<evidence type="ECO:0000256" key="1">
    <source>
        <dbReference type="ARBA" id="ARBA00023002"/>
    </source>
</evidence>
<dbReference type="PROSITE" id="PS00062">
    <property type="entry name" value="ALDOKETO_REDUCTASE_2"/>
    <property type="match status" value="1"/>
</dbReference>
<dbReference type="Proteomes" id="UP000054166">
    <property type="component" value="Unassembled WGS sequence"/>
</dbReference>
<dbReference type="OrthoDB" id="416253at2759"/>
<proteinExistence type="predicted"/>
<dbReference type="Pfam" id="PF00248">
    <property type="entry name" value="Aldo_ket_red"/>
    <property type="match status" value="1"/>
</dbReference>
<dbReference type="PIRSF" id="PIRSF000097">
    <property type="entry name" value="AKR"/>
    <property type="match status" value="1"/>
</dbReference>
<reference evidence="6 7" key="1">
    <citation type="submission" date="2014-04" db="EMBL/GenBank/DDBJ databases">
        <authorList>
            <consortium name="DOE Joint Genome Institute"/>
            <person name="Kuo A."/>
            <person name="Tarkka M."/>
            <person name="Buscot F."/>
            <person name="Kohler A."/>
            <person name="Nagy L.G."/>
            <person name="Floudas D."/>
            <person name="Copeland A."/>
            <person name="Barry K.W."/>
            <person name="Cichocki N."/>
            <person name="Veneault-Fourrey C."/>
            <person name="LaButti K."/>
            <person name="Lindquist E.A."/>
            <person name="Lipzen A."/>
            <person name="Lundell T."/>
            <person name="Morin E."/>
            <person name="Murat C."/>
            <person name="Sun H."/>
            <person name="Tunlid A."/>
            <person name="Henrissat B."/>
            <person name="Grigoriev I.V."/>
            <person name="Hibbett D.S."/>
            <person name="Martin F."/>
            <person name="Nordberg H.P."/>
            <person name="Cantor M.N."/>
            <person name="Hua S.X."/>
        </authorList>
    </citation>
    <scope>NUCLEOTIDE SEQUENCE [LARGE SCALE GENOMIC DNA]</scope>
    <source>
        <strain evidence="6 7">F 1598</strain>
    </source>
</reference>
<protein>
    <recommendedName>
        <fullName evidence="5">NADP-dependent oxidoreductase domain-containing protein</fullName>
    </recommendedName>
</protein>
<dbReference type="EMBL" id="KN833025">
    <property type="protein sequence ID" value="KIM77430.1"/>
    <property type="molecule type" value="Genomic_DNA"/>
</dbReference>
<dbReference type="InterPro" id="IPR036812">
    <property type="entry name" value="NAD(P)_OxRdtase_dom_sf"/>
</dbReference>
<dbReference type="HOGENOM" id="CLU_023205_0_0_1"/>
<keyword evidence="7" id="KW-1185">Reference proteome</keyword>
<feature type="domain" description="NADP-dependent oxidoreductase" evidence="5">
    <location>
        <begin position="18"/>
        <end position="278"/>
    </location>
</feature>
<keyword evidence="1" id="KW-0560">Oxidoreductase</keyword>
<organism evidence="6 7">
    <name type="scientific">Piloderma croceum (strain F 1598)</name>
    <dbReference type="NCBI Taxonomy" id="765440"/>
    <lineage>
        <taxon>Eukaryota</taxon>
        <taxon>Fungi</taxon>
        <taxon>Dikarya</taxon>
        <taxon>Basidiomycota</taxon>
        <taxon>Agaricomycotina</taxon>
        <taxon>Agaricomycetes</taxon>
        <taxon>Agaricomycetidae</taxon>
        <taxon>Atheliales</taxon>
        <taxon>Atheliaceae</taxon>
        <taxon>Piloderma</taxon>
    </lineage>
</organism>
<evidence type="ECO:0000256" key="2">
    <source>
        <dbReference type="PIRSR" id="PIRSR000097-1"/>
    </source>
</evidence>
<dbReference type="AlphaFoldDB" id="A0A0C3EY37"/>
<dbReference type="CDD" id="cd19071">
    <property type="entry name" value="AKR_AKR1-5-like"/>
    <property type="match status" value="1"/>
</dbReference>
<dbReference type="PANTHER" id="PTHR11732">
    <property type="entry name" value="ALDO/KETO REDUCTASE"/>
    <property type="match status" value="1"/>
</dbReference>